<dbReference type="EMBL" id="JANVFS010000012">
    <property type="protein sequence ID" value="KAJ4484383.1"/>
    <property type="molecule type" value="Genomic_DNA"/>
</dbReference>
<organism evidence="1 2">
    <name type="scientific">Lentinula lateritia</name>
    <dbReference type="NCBI Taxonomy" id="40482"/>
    <lineage>
        <taxon>Eukaryota</taxon>
        <taxon>Fungi</taxon>
        <taxon>Dikarya</taxon>
        <taxon>Basidiomycota</taxon>
        <taxon>Agaricomycotina</taxon>
        <taxon>Agaricomycetes</taxon>
        <taxon>Agaricomycetidae</taxon>
        <taxon>Agaricales</taxon>
        <taxon>Marasmiineae</taxon>
        <taxon>Omphalotaceae</taxon>
        <taxon>Lentinula</taxon>
    </lineage>
</organism>
<reference evidence="1" key="1">
    <citation type="submission" date="2022-08" db="EMBL/GenBank/DDBJ databases">
        <authorList>
            <consortium name="DOE Joint Genome Institute"/>
            <person name="Min B."/>
            <person name="Riley R."/>
            <person name="Sierra-Patev S."/>
            <person name="Naranjo-Ortiz M."/>
            <person name="Looney B."/>
            <person name="Konkel Z."/>
            <person name="Slot J.C."/>
            <person name="Sakamoto Y."/>
            <person name="Steenwyk J.L."/>
            <person name="Rokas A."/>
            <person name="Carro J."/>
            <person name="Camarero S."/>
            <person name="Ferreira P."/>
            <person name="Molpeceres G."/>
            <person name="Ruiz-Duenas F.J."/>
            <person name="Serrano A."/>
            <person name="Henrissat B."/>
            <person name="Drula E."/>
            <person name="Hughes K.W."/>
            <person name="Mata J.L."/>
            <person name="Ishikawa N.K."/>
            <person name="Vargas-Isla R."/>
            <person name="Ushijima S."/>
            <person name="Smith C.A."/>
            <person name="Ahrendt S."/>
            <person name="Andreopoulos W."/>
            <person name="He G."/>
            <person name="Labutti K."/>
            <person name="Lipzen A."/>
            <person name="Ng V."/>
            <person name="Sandor L."/>
            <person name="Barry K."/>
            <person name="Martinez A.T."/>
            <person name="Xiao Y."/>
            <person name="Gibbons J.G."/>
            <person name="Terashima K."/>
            <person name="Hibbett D.S."/>
            <person name="Grigoriev I.V."/>
        </authorList>
    </citation>
    <scope>NUCLEOTIDE SEQUENCE</scope>
    <source>
        <strain evidence="1">Sp2 HRB7682 ss15</strain>
    </source>
</reference>
<protein>
    <recommendedName>
        <fullName evidence="3">Transposase domain-containing protein</fullName>
    </recommendedName>
</protein>
<evidence type="ECO:0000313" key="1">
    <source>
        <dbReference type="EMBL" id="KAJ4484383.1"/>
    </source>
</evidence>
<dbReference type="Proteomes" id="UP001150238">
    <property type="component" value="Unassembled WGS sequence"/>
</dbReference>
<feature type="non-terminal residue" evidence="1">
    <location>
        <position position="817"/>
    </location>
</feature>
<reference evidence="1" key="2">
    <citation type="journal article" date="2023" name="Proc. Natl. Acad. Sci. U.S.A.">
        <title>A global phylogenomic analysis of the shiitake genus Lentinula.</title>
        <authorList>
            <person name="Sierra-Patev S."/>
            <person name="Min B."/>
            <person name="Naranjo-Ortiz M."/>
            <person name="Looney B."/>
            <person name="Konkel Z."/>
            <person name="Slot J.C."/>
            <person name="Sakamoto Y."/>
            <person name="Steenwyk J.L."/>
            <person name="Rokas A."/>
            <person name="Carro J."/>
            <person name="Camarero S."/>
            <person name="Ferreira P."/>
            <person name="Molpeceres G."/>
            <person name="Ruiz-Duenas F.J."/>
            <person name="Serrano A."/>
            <person name="Henrissat B."/>
            <person name="Drula E."/>
            <person name="Hughes K.W."/>
            <person name="Mata J.L."/>
            <person name="Ishikawa N.K."/>
            <person name="Vargas-Isla R."/>
            <person name="Ushijima S."/>
            <person name="Smith C.A."/>
            <person name="Donoghue J."/>
            <person name="Ahrendt S."/>
            <person name="Andreopoulos W."/>
            <person name="He G."/>
            <person name="LaButti K."/>
            <person name="Lipzen A."/>
            <person name="Ng V."/>
            <person name="Riley R."/>
            <person name="Sandor L."/>
            <person name="Barry K."/>
            <person name="Martinez A.T."/>
            <person name="Xiao Y."/>
            <person name="Gibbons J.G."/>
            <person name="Terashima K."/>
            <person name="Grigoriev I.V."/>
            <person name="Hibbett D."/>
        </authorList>
    </citation>
    <scope>NUCLEOTIDE SEQUENCE</scope>
    <source>
        <strain evidence="1">Sp2 HRB7682 ss15</strain>
    </source>
</reference>
<evidence type="ECO:0000313" key="2">
    <source>
        <dbReference type="Proteomes" id="UP001150238"/>
    </source>
</evidence>
<gene>
    <name evidence="1" type="ORF">C8J55DRAFT_394398</name>
</gene>
<dbReference type="AlphaFoldDB" id="A0A9W9ALA5"/>
<feature type="non-terminal residue" evidence="1">
    <location>
        <position position="1"/>
    </location>
</feature>
<proteinExistence type="predicted"/>
<name>A0A9W9ALA5_9AGAR</name>
<dbReference type="PANTHER" id="PTHR46579:SF1">
    <property type="entry name" value="F5_8 TYPE C DOMAIN-CONTAINING PROTEIN"/>
    <property type="match status" value="1"/>
</dbReference>
<evidence type="ECO:0008006" key="3">
    <source>
        <dbReference type="Google" id="ProtNLM"/>
    </source>
</evidence>
<sequence length="817" mass="93973">LDESDIDSIKMFKLKMKHGLTRETMRDFQYLYRDKFNIDSEWKTLRRMSDLSQIEPAWYDCCIRSCMAFTGKHSKLQQCLHCHEDRYDAYGKYRRRFGYLPVIPRLHGLFQSKKMVSLMSYRYNYPISTDSISDVFDSSGYRDLLNRQVIADGVKLPHTYFSGEHDIAFSFYSDSYQVFRRKRRGPSATPLLLKNLNLPPELRTRSEYLIPLGLIPGTPKDLGSFVEPFQDELVALAHGVETYCSTSQSPITLRAYCHLNEGDIRALEKALRISGVNSFSPCRECEIKGIRDCSCPQNHYYYPLAQPSLDDNGDPLLNENGDPIVHEWPPHNLPYRSHESFSAVVNEMAEASTTKKSNQIRFFHGIKDIPVFSRVECQHYGRSSAHDWMHMFENIIPNLVSLWTGKFKGIRGDYELEASVWEQVGEETVNAVKDIPATFVRRLPNIATDRSSYTAESWVFWFMYLMPILLQNRFNNSVYYDHACHLRDIMVVSLQFTITLDEIEQMRRDIIKWIREYERRLAVCTLTIHILIHLPDDIIFCGPAWSTWAFYGERFCGTLQRQVGSRSAPYANLTNRLIYSAYLFQITCRFDLSDILAFPDDLDDFEEDDAGVVSGERQYAGCILSEDPCSVLRPPHSSSSIITSNEYHRIVNYLKEVTGKSERSIKHSLPIISFTETWGKVRITPRGDSFRTTQILGRNQNARNNSGVRYNSQVWDHGQQQYRPQLFYGELDKIIVCNIPDDASWGALQGTTKLLALITPWKTPRGKDAAEGVVEFSMKAAQIATDLQSISAVVGKVKTRKRYGIIDRSSASTSTTF</sequence>
<comment type="caution">
    <text evidence="1">The sequence shown here is derived from an EMBL/GenBank/DDBJ whole genome shotgun (WGS) entry which is preliminary data.</text>
</comment>
<dbReference type="PANTHER" id="PTHR46579">
    <property type="entry name" value="F5/8 TYPE C DOMAIN-CONTAINING PROTEIN-RELATED"/>
    <property type="match status" value="1"/>
</dbReference>
<accession>A0A9W9ALA5</accession>